<name>A0ABR4CE06_9HELO</name>
<dbReference type="Proteomes" id="UP001595075">
    <property type="component" value="Unassembled WGS sequence"/>
</dbReference>
<dbReference type="EMBL" id="JAZHXI010000009">
    <property type="protein sequence ID" value="KAL2067742.1"/>
    <property type="molecule type" value="Genomic_DNA"/>
</dbReference>
<feature type="region of interest" description="Disordered" evidence="1">
    <location>
        <begin position="1"/>
        <end position="31"/>
    </location>
</feature>
<comment type="caution">
    <text evidence="2">The sequence shown here is derived from an EMBL/GenBank/DDBJ whole genome shotgun (WGS) entry which is preliminary data.</text>
</comment>
<proteinExistence type="predicted"/>
<feature type="compositionally biased region" description="Basic residues" evidence="1">
    <location>
        <begin position="263"/>
        <end position="272"/>
    </location>
</feature>
<evidence type="ECO:0000313" key="2">
    <source>
        <dbReference type="EMBL" id="KAL2067742.1"/>
    </source>
</evidence>
<keyword evidence="3" id="KW-1185">Reference proteome</keyword>
<protein>
    <submittedName>
        <fullName evidence="2">Uncharacterized protein</fullName>
    </submittedName>
</protein>
<gene>
    <name evidence="2" type="ORF">VTL71DRAFT_15838</name>
</gene>
<evidence type="ECO:0000313" key="3">
    <source>
        <dbReference type="Proteomes" id="UP001595075"/>
    </source>
</evidence>
<feature type="region of interest" description="Disordered" evidence="1">
    <location>
        <begin position="240"/>
        <end position="272"/>
    </location>
</feature>
<evidence type="ECO:0000256" key="1">
    <source>
        <dbReference type="SAM" id="MobiDB-lite"/>
    </source>
</evidence>
<accession>A0ABR4CE06</accession>
<sequence>MIMLSTFDQPDSKSPDQPGEGPLQYPPFSGLDNLYDRLTIPDASEPEELQATTDVYEAEPEEGIQYPSDEHPSTLPASTLTYGEYGDKGVKIHAANNLMVLVKRDAKLVGQLDAALALMQLSRTPVVFSSDDQKLESSISLKVSADSQVDELRRRRSERVYSSNSTIDENVREQGALEPQQCKPVNVLRTQRSESIYSSNLTIHESGQGKSVLELPQEYQPVAEPVKRVAKSRKQTWISAKSRSFRRRQRLQQAACAGERVGQSKRTKSSNE</sequence>
<organism evidence="2 3">
    <name type="scientific">Oculimacula yallundae</name>
    <dbReference type="NCBI Taxonomy" id="86028"/>
    <lineage>
        <taxon>Eukaryota</taxon>
        <taxon>Fungi</taxon>
        <taxon>Dikarya</taxon>
        <taxon>Ascomycota</taxon>
        <taxon>Pezizomycotina</taxon>
        <taxon>Leotiomycetes</taxon>
        <taxon>Helotiales</taxon>
        <taxon>Ploettnerulaceae</taxon>
        <taxon>Oculimacula</taxon>
    </lineage>
</organism>
<reference evidence="2 3" key="1">
    <citation type="journal article" date="2024" name="Commun. Biol.">
        <title>Comparative genomic analysis of thermophilic fungi reveals convergent evolutionary adaptations and gene losses.</title>
        <authorList>
            <person name="Steindorff A.S."/>
            <person name="Aguilar-Pontes M.V."/>
            <person name="Robinson A.J."/>
            <person name="Andreopoulos B."/>
            <person name="LaButti K."/>
            <person name="Kuo A."/>
            <person name="Mondo S."/>
            <person name="Riley R."/>
            <person name="Otillar R."/>
            <person name="Haridas S."/>
            <person name="Lipzen A."/>
            <person name="Grimwood J."/>
            <person name="Schmutz J."/>
            <person name="Clum A."/>
            <person name="Reid I.D."/>
            <person name="Moisan M.C."/>
            <person name="Butler G."/>
            <person name="Nguyen T.T.M."/>
            <person name="Dewar K."/>
            <person name="Conant G."/>
            <person name="Drula E."/>
            <person name="Henrissat B."/>
            <person name="Hansel C."/>
            <person name="Singer S."/>
            <person name="Hutchinson M.I."/>
            <person name="de Vries R.P."/>
            <person name="Natvig D.O."/>
            <person name="Powell A.J."/>
            <person name="Tsang A."/>
            <person name="Grigoriev I.V."/>
        </authorList>
    </citation>
    <scope>NUCLEOTIDE SEQUENCE [LARGE SCALE GENOMIC DNA]</scope>
    <source>
        <strain evidence="2 3">CBS 494.80</strain>
    </source>
</reference>